<evidence type="ECO:0000313" key="1">
    <source>
        <dbReference type="EMBL" id="GBN46821.1"/>
    </source>
</evidence>
<organism evidence="1 2">
    <name type="scientific">Araneus ventricosus</name>
    <name type="common">Orbweaver spider</name>
    <name type="synonym">Epeira ventricosa</name>
    <dbReference type="NCBI Taxonomy" id="182803"/>
    <lineage>
        <taxon>Eukaryota</taxon>
        <taxon>Metazoa</taxon>
        <taxon>Ecdysozoa</taxon>
        <taxon>Arthropoda</taxon>
        <taxon>Chelicerata</taxon>
        <taxon>Arachnida</taxon>
        <taxon>Araneae</taxon>
        <taxon>Araneomorphae</taxon>
        <taxon>Entelegynae</taxon>
        <taxon>Araneoidea</taxon>
        <taxon>Araneidae</taxon>
        <taxon>Araneus</taxon>
    </lineage>
</organism>
<dbReference type="EMBL" id="BGPR01010564">
    <property type="protein sequence ID" value="GBN46821.1"/>
    <property type="molecule type" value="Genomic_DNA"/>
</dbReference>
<dbReference type="AlphaFoldDB" id="A0A4Y2P686"/>
<reference evidence="1 2" key="1">
    <citation type="journal article" date="2019" name="Sci. Rep.">
        <title>Orb-weaving spider Araneus ventricosus genome elucidates the spidroin gene catalogue.</title>
        <authorList>
            <person name="Kono N."/>
            <person name="Nakamura H."/>
            <person name="Ohtoshi R."/>
            <person name="Moran D.A.P."/>
            <person name="Shinohara A."/>
            <person name="Yoshida Y."/>
            <person name="Fujiwara M."/>
            <person name="Mori M."/>
            <person name="Tomita M."/>
            <person name="Arakawa K."/>
        </authorList>
    </citation>
    <scope>NUCLEOTIDE SEQUENCE [LARGE SCALE GENOMIC DNA]</scope>
</reference>
<gene>
    <name evidence="1" type="ORF">AVEN_75237_1</name>
</gene>
<keyword evidence="2" id="KW-1185">Reference proteome</keyword>
<evidence type="ECO:0000313" key="2">
    <source>
        <dbReference type="Proteomes" id="UP000499080"/>
    </source>
</evidence>
<sequence>MHSHFTVTCIQSFHNHHDRYRSFPTIGHFAPSCNAVTSPPSTPSQSLPPMKYSPSPSCNTVHFHHHAMRHFHHLLVTPTIISDRYRSFRRLVICAIMQVRSLPPSCNTGHFHHGAVRSLPPSCGQSLTIVQYSPSTIISDRYQSLPPSSRSISVTSTIITIDIVTSAD</sequence>
<proteinExistence type="predicted"/>
<comment type="caution">
    <text evidence="1">The sequence shown here is derived from an EMBL/GenBank/DDBJ whole genome shotgun (WGS) entry which is preliminary data.</text>
</comment>
<protein>
    <submittedName>
        <fullName evidence="1">Uncharacterized protein</fullName>
    </submittedName>
</protein>
<name>A0A4Y2P686_ARAVE</name>
<accession>A0A4Y2P686</accession>
<dbReference type="Proteomes" id="UP000499080">
    <property type="component" value="Unassembled WGS sequence"/>
</dbReference>